<reference evidence="2" key="1">
    <citation type="submission" date="2021-01" db="EMBL/GenBank/DDBJ databases">
        <authorList>
            <person name="Corre E."/>
            <person name="Pelletier E."/>
            <person name="Niang G."/>
            <person name="Scheremetjew M."/>
            <person name="Finn R."/>
            <person name="Kale V."/>
            <person name="Holt S."/>
            <person name="Cochrane G."/>
            <person name="Meng A."/>
            <person name="Brown T."/>
            <person name="Cohen L."/>
        </authorList>
    </citation>
    <scope>NUCLEOTIDE SEQUENCE</scope>
    <source>
        <strain evidence="2">SoJaBio B1-5/56/2</strain>
    </source>
</reference>
<feature type="compositionally biased region" description="Basic and acidic residues" evidence="1">
    <location>
        <begin position="50"/>
        <end position="63"/>
    </location>
</feature>
<dbReference type="EMBL" id="HBKR01000389">
    <property type="protein sequence ID" value="CAE2263400.1"/>
    <property type="molecule type" value="Transcribed_RNA"/>
</dbReference>
<proteinExistence type="predicted"/>
<organism evidence="2">
    <name type="scientific">Paramoeba aestuarina</name>
    <dbReference type="NCBI Taxonomy" id="180227"/>
    <lineage>
        <taxon>Eukaryota</taxon>
        <taxon>Amoebozoa</taxon>
        <taxon>Discosea</taxon>
        <taxon>Flabellinia</taxon>
        <taxon>Dactylopodida</taxon>
        <taxon>Paramoebidae</taxon>
        <taxon>Paramoeba</taxon>
    </lineage>
</organism>
<accession>A0A7S4N3N0</accession>
<name>A0A7S4N3N0_9EUKA</name>
<feature type="compositionally biased region" description="Polar residues" evidence="1">
    <location>
        <begin position="19"/>
        <end position="44"/>
    </location>
</feature>
<evidence type="ECO:0000313" key="2">
    <source>
        <dbReference type="EMBL" id="CAE2263400.1"/>
    </source>
</evidence>
<protein>
    <submittedName>
        <fullName evidence="2">Uncharacterized protein</fullName>
    </submittedName>
</protein>
<evidence type="ECO:0000256" key="1">
    <source>
        <dbReference type="SAM" id="MobiDB-lite"/>
    </source>
</evidence>
<sequence length="319" mass="35761">MLTLSSETTQTPKSEHASKTSTCSPLTQLVPIGQTSLAAEQSSPPRKRKKELEENKQMKKVRKDEVKTKNLYLEASDKVNEAQRELKTLIANTTNVVAFQTLLFTHAFGVAQRVDSGFPTEKVLAQLGLGDFADGSVVEKYVKSCVRLRQAVALADQRSYEMVAEDRGWPRRAHHTGHRISFLLGDTTKKYKPEKWFAEQGVTSVLVKEDPMEPWNSIYHPDVSTTGITIAVSLTSDLVHIKEYSPEMTFFDLALQLINKYPTHQGRAICVENSLFVPYGRVIVCKRRESLQTHHVIDGTLIDFVSGVHADNCGCLEKK</sequence>
<gene>
    <name evidence="2" type="ORF">NAES01612_LOCUS211</name>
</gene>
<dbReference type="AlphaFoldDB" id="A0A7S4N3N0"/>
<feature type="compositionally biased region" description="Polar residues" evidence="1">
    <location>
        <begin position="1"/>
        <end position="12"/>
    </location>
</feature>
<feature type="region of interest" description="Disordered" evidence="1">
    <location>
        <begin position="1"/>
        <end position="63"/>
    </location>
</feature>